<feature type="chain" id="PRO_5035359982" evidence="2">
    <location>
        <begin position="20"/>
        <end position="372"/>
    </location>
</feature>
<organism evidence="6 8">
    <name type="scientific">Bursaphelenchus xylophilus</name>
    <name type="common">Pinewood nematode worm</name>
    <name type="synonym">Aphelenchoides xylophilus</name>
    <dbReference type="NCBI Taxonomy" id="6326"/>
    <lineage>
        <taxon>Eukaryota</taxon>
        <taxon>Metazoa</taxon>
        <taxon>Ecdysozoa</taxon>
        <taxon>Nematoda</taxon>
        <taxon>Chromadorea</taxon>
        <taxon>Rhabditida</taxon>
        <taxon>Tylenchina</taxon>
        <taxon>Tylenchomorpha</taxon>
        <taxon>Aphelenchoidea</taxon>
        <taxon>Aphelenchoididae</taxon>
        <taxon>Bursaphelenchus</taxon>
    </lineage>
</organism>
<evidence type="ECO:0000259" key="3">
    <source>
        <dbReference type="PROSITE" id="PS51767"/>
    </source>
</evidence>
<accession>A0A1I7SC99</accession>
<dbReference type="Proteomes" id="UP000659654">
    <property type="component" value="Unassembled WGS sequence"/>
</dbReference>
<dbReference type="InterPro" id="IPR001461">
    <property type="entry name" value="Aspartic_peptidase_A1"/>
</dbReference>
<feature type="signal peptide" evidence="2">
    <location>
        <begin position="1"/>
        <end position="19"/>
    </location>
</feature>
<reference evidence="5" key="2">
    <citation type="submission" date="2020-08" db="EMBL/GenBank/DDBJ databases">
        <authorList>
            <person name="Kikuchi T."/>
        </authorList>
    </citation>
    <scope>NUCLEOTIDE SEQUENCE</scope>
    <source>
        <strain evidence="4">Ka4C1</strain>
    </source>
</reference>
<dbReference type="EMBL" id="CAJFCV020000002">
    <property type="protein sequence ID" value="CAG9094496.1"/>
    <property type="molecule type" value="Genomic_DNA"/>
</dbReference>
<dbReference type="EMBL" id="CAJFDI010000002">
    <property type="protein sequence ID" value="CAD5214247.1"/>
    <property type="molecule type" value="Genomic_DNA"/>
</dbReference>
<dbReference type="PANTHER" id="PTHR47966:SF51">
    <property type="entry name" value="BETA-SITE APP-CLEAVING ENZYME, ISOFORM A-RELATED"/>
    <property type="match status" value="1"/>
</dbReference>
<gene>
    <name evidence="4" type="ORF">BXYJ_LOCUS3434</name>
</gene>
<dbReference type="AlphaFoldDB" id="A0A1I7SC99"/>
<dbReference type="Gene3D" id="2.40.70.10">
    <property type="entry name" value="Acid Proteases"/>
    <property type="match status" value="2"/>
</dbReference>
<evidence type="ECO:0000313" key="8">
    <source>
        <dbReference type="WBParaSite" id="BXY_1065000.1"/>
    </source>
</evidence>
<evidence type="ECO:0000313" key="5">
    <source>
        <dbReference type="EMBL" id="CAG9094496.1"/>
    </source>
</evidence>
<evidence type="ECO:0000313" key="4">
    <source>
        <dbReference type="EMBL" id="CAD5214247.1"/>
    </source>
</evidence>
<keyword evidence="7" id="KW-1185">Reference proteome</keyword>
<dbReference type="Proteomes" id="UP000582659">
    <property type="component" value="Unassembled WGS sequence"/>
</dbReference>
<dbReference type="GO" id="GO:0006508">
    <property type="term" value="P:proteolysis"/>
    <property type="evidence" value="ECO:0007669"/>
    <property type="project" value="InterPro"/>
</dbReference>
<proteinExistence type="inferred from homology"/>
<dbReference type="Proteomes" id="UP000095284">
    <property type="component" value="Unplaced"/>
</dbReference>
<keyword evidence="2" id="KW-0732">Signal</keyword>
<dbReference type="SMR" id="A0A1I7SC99"/>
<dbReference type="Pfam" id="PF00026">
    <property type="entry name" value="Asp"/>
    <property type="match status" value="1"/>
</dbReference>
<comment type="similarity">
    <text evidence="1">Belongs to the peptidase A1 family.</text>
</comment>
<sequence>MKLLLLFTALTSLSRHANGYYPLFTLTASFFDDLGPEVDRKFVVDISDGASFVVDRDLYFEKTGINNTFANKYSNTFFKLYGFANTYNLVYNRQISTVLGILGQDRVKIHGNVVKDASFAVATRSMLYSDCAAQDLSGRYVAGRIGFARENVTEIDLKGHFLRNAGGNNLCLSVVNDDKGQLKSNVSLGPPVYNKAEVITSFKSLNDEKDKRGLWQVPLDLISIGRYRVRLTVPAVLSTTLDQIAVPREIFFAINEAINATHDEDTRRYHVDCRRKIPVNLGINGKLLKVPFEEWTVPYKGRCYTKIGMTLIPEYVLGNSFFSSNGVCLDFEEETITIFKRKRNGHPSVGLLDGDEDELIMYKRDPIVNKGI</sequence>
<evidence type="ECO:0000313" key="6">
    <source>
        <dbReference type="Proteomes" id="UP000095284"/>
    </source>
</evidence>
<feature type="domain" description="Peptidase A1" evidence="3">
    <location>
        <begin position="28"/>
        <end position="339"/>
    </location>
</feature>
<dbReference type="InterPro" id="IPR033121">
    <property type="entry name" value="PEPTIDASE_A1"/>
</dbReference>
<protein>
    <submittedName>
        <fullName evidence="4">(pine wood nematode) hypothetical protein</fullName>
    </submittedName>
    <submittedName>
        <fullName evidence="8">Peptidase A1 domain-containing protein</fullName>
    </submittedName>
</protein>
<dbReference type="PROSITE" id="PS51767">
    <property type="entry name" value="PEPTIDASE_A1"/>
    <property type="match status" value="1"/>
</dbReference>
<dbReference type="PANTHER" id="PTHR47966">
    <property type="entry name" value="BETA-SITE APP-CLEAVING ENZYME, ISOFORM A-RELATED"/>
    <property type="match status" value="1"/>
</dbReference>
<reference evidence="8" key="1">
    <citation type="submission" date="2016-11" db="UniProtKB">
        <authorList>
            <consortium name="WormBaseParasite"/>
        </authorList>
    </citation>
    <scope>IDENTIFICATION</scope>
</reference>
<dbReference type="InterPro" id="IPR021109">
    <property type="entry name" value="Peptidase_aspartic_dom_sf"/>
</dbReference>
<dbReference type="GO" id="GO:0004190">
    <property type="term" value="F:aspartic-type endopeptidase activity"/>
    <property type="evidence" value="ECO:0007669"/>
    <property type="project" value="InterPro"/>
</dbReference>
<evidence type="ECO:0000313" key="7">
    <source>
        <dbReference type="Proteomes" id="UP000659654"/>
    </source>
</evidence>
<dbReference type="SUPFAM" id="SSF50630">
    <property type="entry name" value="Acid proteases"/>
    <property type="match status" value="1"/>
</dbReference>
<evidence type="ECO:0000256" key="2">
    <source>
        <dbReference type="SAM" id="SignalP"/>
    </source>
</evidence>
<dbReference type="WBParaSite" id="BXY_1065000.1">
    <property type="protein sequence ID" value="BXY_1065000.1"/>
    <property type="gene ID" value="BXY_1065000"/>
</dbReference>
<evidence type="ECO:0000256" key="1">
    <source>
        <dbReference type="ARBA" id="ARBA00007447"/>
    </source>
</evidence>
<name>A0A1I7SC99_BURXY</name>